<reference evidence="2" key="1">
    <citation type="journal article" date="2020" name="mSystems">
        <title>Genome- and Community-Level Interaction Insights into Carbon Utilization and Element Cycling Functions of Hydrothermarchaeota in Hydrothermal Sediment.</title>
        <authorList>
            <person name="Zhou Z."/>
            <person name="Liu Y."/>
            <person name="Xu W."/>
            <person name="Pan J."/>
            <person name="Luo Z.H."/>
            <person name="Li M."/>
        </authorList>
    </citation>
    <scope>NUCLEOTIDE SEQUENCE [LARGE SCALE GENOMIC DNA]</scope>
    <source>
        <strain evidence="2">HyVt-233</strain>
    </source>
</reference>
<evidence type="ECO:0000313" key="2">
    <source>
        <dbReference type="EMBL" id="HDD44197.1"/>
    </source>
</evidence>
<organism evidence="2">
    <name type="scientific">Desulfofervidus auxilii</name>
    <dbReference type="NCBI Taxonomy" id="1621989"/>
    <lineage>
        <taxon>Bacteria</taxon>
        <taxon>Pseudomonadati</taxon>
        <taxon>Thermodesulfobacteriota</taxon>
        <taxon>Candidatus Desulfofervidia</taxon>
        <taxon>Candidatus Desulfofervidales</taxon>
        <taxon>Candidatus Desulfofervidaceae</taxon>
        <taxon>Candidatus Desulfofervidus</taxon>
    </lineage>
</organism>
<gene>
    <name evidence="2" type="ORF">ENG63_04980</name>
</gene>
<sequence length="78" mass="9252">MENDLKKEAEILADLLSRDNVRDSTLKNTLDRYKRAKEKLEMFKNLLKFEAEDIENKLNEMEKKVRDKLIGQITRGLL</sequence>
<feature type="coiled-coil region" evidence="1">
    <location>
        <begin position="26"/>
        <end position="71"/>
    </location>
</feature>
<accession>A0A7C0Y4D8</accession>
<keyword evidence="1" id="KW-0175">Coiled coil</keyword>
<dbReference type="AlphaFoldDB" id="A0A7C0Y4D8"/>
<dbReference type="Proteomes" id="UP000886289">
    <property type="component" value="Unassembled WGS sequence"/>
</dbReference>
<evidence type="ECO:0000256" key="1">
    <source>
        <dbReference type="SAM" id="Coils"/>
    </source>
</evidence>
<proteinExistence type="predicted"/>
<comment type="caution">
    <text evidence="2">The sequence shown here is derived from an EMBL/GenBank/DDBJ whole genome shotgun (WGS) entry which is preliminary data.</text>
</comment>
<name>A0A7C0Y4D8_DESA2</name>
<protein>
    <submittedName>
        <fullName evidence="2">Uncharacterized protein</fullName>
    </submittedName>
</protein>
<dbReference type="EMBL" id="DRBS01000193">
    <property type="protein sequence ID" value="HDD44197.1"/>
    <property type="molecule type" value="Genomic_DNA"/>
</dbReference>